<feature type="domain" description="Peptidase S8/S53" evidence="6">
    <location>
        <begin position="664"/>
        <end position="867"/>
    </location>
</feature>
<dbReference type="PROSITE" id="PS00138">
    <property type="entry name" value="SUBTILASE_SER"/>
    <property type="match status" value="1"/>
</dbReference>
<dbReference type="PRINTS" id="PR00723">
    <property type="entry name" value="SUBTILISIN"/>
</dbReference>
<dbReference type="Proteomes" id="UP000184330">
    <property type="component" value="Unassembled WGS sequence"/>
</dbReference>
<dbReference type="InterPro" id="IPR000209">
    <property type="entry name" value="Peptidase_S8/S53_dom"/>
</dbReference>
<gene>
    <name evidence="8" type="ORF">PAC_06382</name>
</gene>
<dbReference type="InterPro" id="IPR056002">
    <property type="entry name" value="DUF7580"/>
</dbReference>
<dbReference type="GO" id="GO:0004252">
    <property type="term" value="F:serine-type endopeptidase activity"/>
    <property type="evidence" value="ECO:0007669"/>
    <property type="project" value="UniProtKB-UniRule"/>
</dbReference>
<accession>A0A1L7WUP0</accession>
<dbReference type="Pfam" id="PF24476">
    <property type="entry name" value="DUF7580"/>
    <property type="match status" value="1"/>
</dbReference>
<keyword evidence="1 4" id="KW-0645">Protease</keyword>
<dbReference type="PROSITE" id="PS00136">
    <property type="entry name" value="SUBTILASE_ASP"/>
    <property type="match status" value="1"/>
</dbReference>
<dbReference type="InterPro" id="IPR015500">
    <property type="entry name" value="Peptidase_S8_subtilisin-rel"/>
</dbReference>
<feature type="domain" description="DUF7580" evidence="7">
    <location>
        <begin position="193"/>
        <end position="529"/>
    </location>
</feature>
<evidence type="ECO:0000256" key="1">
    <source>
        <dbReference type="ARBA" id="ARBA00022670"/>
    </source>
</evidence>
<dbReference type="EMBL" id="FJOG01000008">
    <property type="protein sequence ID" value="CZR56494.1"/>
    <property type="molecule type" value="Genomic_DNA"/>
</dbReference>
<evidence type="ECO:0000313" key="9">
    <source>
        <dbReference type="Proteomes" id="UP000184330"/>
    </source>
</evidence>
<evidence type="ECO:0000256" key="4">
    <source>
        <dbReference type="PROSITE-ProRule" id="PRU01240"/>
    </source>
</evidence>
<evidence type="ECO:0000256" key="2">
    <source>
        <dbReference type="ARBA" id="ARBA00022801"/>
    </source>
</evidence>
<dbReference type="PANTHER" id="PTHR35186">
    <property type="entry name" value="ANK_REP_REGION DOMAIN-CONTAINING PROTEIN"/>
    <property type="match status" value="1"/>
</dbReference>
<dbReference type="SUPFAM" id="SSF52743">
    <property type="entry name" value="Subtilisin-like"/>
    <property type="match status" value="1"/>
</dbReference>
<evidence type="ECO:0000259" key="7">
    <source>
        <dbReference type="Pfam" id="PF24476"/>
    </source>
</evidence>
<evidence type="ECO:0000313" key="8">
    <source>
        <dbReference type="EMBL" id="CZR56494.1"/>
    </source>
</evidence>
<reference evidence="8 9" key="1">
    <citation type="submission" date="2016-03" db="EMBL/GenBank/DDBJ databases">
        <authorList>
            <person name="Ploux O."/>
        </authorList>
    </citation>
    <scope>NUCLEOTIDE SEQUENCE [LARGE SCALE GENOMIC DNA]</scope>
    <source>
        <strain evidence="8 9">UAMH 11012</strain>
    </source>
</reference>
<feature type="active site" description="Charge relay system" evidence="4">
    <location>
        <position position="706"/>
    </location>
</feature>
<evidence type="ECO:0000259" key="6">
    <source>
        <dbReference type="Pfam" id="PF00082"/>
    </source>
</evidence>
<dbReference type="PANTHER" id="PTHR35186:SF4">
    <property type="entry name" value="PRION-INHIBITION AND PROPAGATION HELO DOMAIN-CONTAINING PROTEIN"/>
    <property type="match status" value="1"/>
</dbReference>
<organism evidence="8 9">
    <name type="scientific">Phialocephala subalpina</name>
    <dbReference type="NCBI Taxonomy" id="576137"/>
    <lineage>
        <taxon>Eukaryota</taxon>
        <taxon>Fungi</taxon>
        <taxon>Dikarya</taxon>
        <taxon>Ascomycota</taxon>
        <taxon>Pezizomycotina</taxon>
        <taxon>Leotiomycetes</taxon>
        <taxon>Helotiales</taxon>
        <taxon>Mollisiaceae</taxon>
        <taxon>Phialocephala</taxon>
        <taxon>Phialocephala fortinii species complex</taxon>
    </lineage>
</organism>
<sequence length="932" mass="104970">MLQLAVHGLDQWNLLSDIIPFFTADLPYSISCRRNQQLSDLERVRLDNRHDTLFIEVGFIKLAIRPEYELNTATFQDCISAIVELLDMFECLLCSQMRILCENANQQTHIKLRTLQYHLIHAEDNDIGFDALDREFGGLVQFFQSEQQYKEAIDLVKRCNNLFDSLFSESKPALPYDPYETGLPTPWRKEPTYQIRDVALSLHELLMDKWPLDCYAPRASLPHQGKLRLNTWQASQISNFYAEFDMVFSTHTQPSIDVSLTDFDTLSERTRRPRFEPNEWESSIQNKQVHHQRPRRAKQRLTSSLCSVVNRPDRVHMPFDHNGKTWQISLTIRSQDTAYTDGPISLARLLEGTTDLNLMDKLVLAVILGHSFLHLCESPWLHQKWGKGDIFFFPRTSESAVDIHKPFVALRSPLDRPLDEEEDGACPHPYPSILSLGILLLEIDLGKTIASVRTAEDGQHSNSPLDTARRTASRILQSVNFVKTVRIGYRAAIQACLDCNFVPYGSHVSDVAIRMALYDKVVAPIEKELYDGWAILVDEPKHMVGDLQTPVAIPSTFMPKSAPELTLSKTFSASNLNERNLCKARLLKRKRAETGSETEELPARKLVTKVPTYVTVFGSHLFDDEHVPDAKKCSQSDKWFDHLTEFLEHFVFPVMHIATGETPIKIAILDTGIDYEHTIIKANCERIVKTRSWVNDGNDMKDVFGHGAHTLAMLLKVAPYAHVCVARVAEAQKLASEEDIVQAIHWAIGECDADIVSMSFGMPQRSSTIRKAINSYSGQKIFFAATHNDGGNRNVAYPAKLSKVIGISSTDGLGNSSRFNPSTQGKLSFSTLGEGIASEWLGSCDVRKSGTSYATPIAAAIAATFLAFVKLKLDMDSEELEKLHSCEGMSAMLKLMSKPMGEHSYVTPWSLWEGKPEGIVLGLIRNELDDLD</sequence>
<name>A0A1L7WUP0_9HELO</name>
<evidence type="ECO:0000256" key="5">
    <source>
        <dbReference type="RuleBase" id="RU003355"/>
    </source>
</evidence>
<protein>
    <submittedName>
        <fullName evidence="8">Uncharacterized protein</fullName>
    </submittedName>
</protein>
<dbReference type="InterPro" id="IPR036852">
    <property type="entry name" value="Peptidase_S8/S53_dom_sf"/>
</dbReference>
<proteinExistence type="inferred from homology"/>
<keyword evidence="2 4" id="KW-0378">Hydrolase</keyword>
<evidence type="ECO:0000256" key="3">
    <source>
        <dbReference type="ARBA" id="ARBA00022825"/>
    </source>
</evidence>
<dbReference type="GO" id="GO:0006508">
    <property type="term" value="P:proteolysis"/>
    <property type="evidence" value="ECO:0007669"/>
    <property type="project" value="UniProtKB-KW"/>
</dbReference>
<keyword evidence="9" id="KW-1185">Reference proteome</keyword>
<dbReference type="AlphaFoldDB" id="A0A1L7WUP0"/>
<feature type="active site" description="Charge relay system" evidence="4">
    <location>
        <position position="852"/>
    </location>
</feature>
<keyword evidence="3 4" id="KW-0720">Serine protease</keyword>
<comment type="similarity">
    <text evidence="4 5">Belongs to the peptidase S8 family.</text>
</comment>
<dbReference type="Pfam" id="PF00082">
    <property type="entry name" value="Peptidase_S8"/>
    <property type="match status" value="1"/>
</dbReference>
<dbReference type="InterPro" id="IPR023828">
    <property type="entry name" value="Peptidase_S8_Ser-AS"/>
</dbReference>
<dbReference type="Gene3D" id="3.40.50.200">
    <property type="entry name" value="Peptidase S8/S53 domain"/>
    <property type="match status" value="1"/>
</dbReference>
<feature type="active site" description="Charge relay system" evidence="4">
    <location>
        <position position="670"/>
    </location>
</feature>
<dbReference type="InterPro" id="IPR023827">
    <property type="entry name" value="Peptidase_S8_Asp-AS"/>
</dbReference>
<dbReference type="PROSITE" id="PS51892">
    <property type="entry name" value="SUBTILASE"/>
    <property type="match status" value="1"/>
</dbReference>
<dbReference type="OrthoDB" id="206201at2759"/>